<organism evidence="2 3">
    <name type="scientific">Thermocatellispora tengchongensis</name>
    <dbReference type="NCBI Taxonomy" id="1073253"/>
    <lineage>
        <taxon>Bacteria</taxon>
        <taxon>Bacillati</taxon>
        <taxon>Actinomycetota</taxon>
        <taxon>Actinomycetes</taxon>
        <taxon>Streptosporangiales</taxon>
        <taxon>Streptosporangiaceae</taxon>
        <taxon>Thermocatellispora</taxon>
    </lineage>
</organism>
<dbReference type="Pfam" id="PF12770">
    <property type="entry name" value="CHAT"/>
    <property type="match status" value="1"/>
</dbReference>
<dbReference type="EMBL" id="JACHGN010000010">
    <property type="protein sequence ID" value="MBB5135215.1"/>
    <property type="molecule type" value="Genomic_DNA"/>
</dbReference>
<accession>A0A840PGQ0</accession>
<dbReference type="InterPro" id="IPR024983">
    <property type="entry name" value="CHAT_dom"/>
</dbReference>
<feature type="domain" description="CHAT" evidence="1">
    <location>
        <begin position="571"/>
        <end position="790"/>
    </location>
</feature>
<evidence type="ECO:0000313" key="3">
    <source>
        <dbReference type="Proteomes" id="UP000578449"/>
    </source>
</evidence>
<sequence length="811" mass="83211">MTSSLRAAEEALWLTAARPSAALERAYAVLDAARGRGEWEAVAVARRAVALAARELGDLALAERQLRAVVEEGGGVPERRVAQARLSLVTVRTEMGHPEEALEIAVAAEPCLGGSDVAKLASQRAVALVALGRLDEAAAQGDLAVEALMGAAGPPLPEAGTPEADDLRFLVGALLNRAVVSAYLGRHGQAEEDLERCLALGRAAGLGHLVALAEADRPFLAARRGDVPLAFARYREAEVALRECPERLAMMRCDLAAALLSIRLPGEARALLDLAVPELEAAGARGGLADARLLLARLELLASAPHAAAATAERAAADLKDQGRAGMLPLADDIMLRARLAIDGPCPELVARMSRCAGDLADARHHDAAAHLRLAAVEAALRLGERATARRQLDDVAAEGEGPVRAHALALARDLDGDTRGAFDAVAKGLAEVGGSATHDPLARAYAVRAGERLAEFGLTLALRGGVPENALEWAERWRSVAATGRPGAPGLDGLRAVLGADGAVVEYVRHGAELTAIVVTSEGVTVCPLGPMTPAAEAVARLQYALRRQALGDAGPPGEPGVAMEEAASVEEVLLGPLAEALPPCGPVAIVPTGALYSLPWPVLPGLRERPVCVAPSAGAWLAAARTPPRGEGVAVVAGPGLAHGRGEAAAVLGCHRGARPVAARSGPVLRALDSALVVHLAAHGFFDARSPMLSSIDLDDGPLMAYDLCRLRTPAWLVVLSACEVGLSRTPADGAVLGLAGTFLARGTACVVAGLVPVRDDDTATLMAVFHDLLAAGHPPAHALTAASAKTGVFGFACLGAGFTALPGA</sequence>
<gene>
    <name evidence="2" type="ORF">HNP84_004951</name>
</gene>
<evidence type="ECO:0000313" key="2">
    <source>
        <dbReference type="EMBL" id="MBB5135215.1"/>
    </source>
</evidence>
<dbReference type="InterPro" id="IPR011990">
    <property type="entry name" value="TPR-like_helical_dom_sf"/>
</dbReference>
<name>A0A840PGQ0_9ACTN</name>
<dbReference type="SUPFAM" id="SSF48452">
    <property type="entry name" value="TPR-like"/>
    <property type="match status" value="1"/>
</dbReference>
<dbReference type="AlphaFoldDB" id="A0A840PGQ0"/>
<evidence type="ECO:0000259" key="1">
    <source>
        <dbReference type="Pfam" id="PF12770"/>
    </source>
</evidence>
<reference evidence="2 3" key="1">
    <citation type="submission" date="2020-08" db="EMBL/GenBank/DDBJ databases">
        <title>Genomic Encyclopedia of Type Strains, Phase IV (KMG-IV): sequencing the most valuable type-strain genomes for metagenomic binning, comparative biology and taxonomic classification.</title>
        <authorList>
            <person name="Goeker M."/>
        </authorList>
    </citation>
    <scope>NUCLEOTIDE SEQUENCE [LARGE SCALE GENOMIC DNA]</scope>
    <source>
        <strain evidence="2 3">DSM 45615</strain>
    </source>
</reference>
<dbReference type="Gene3D" id="1.25.40.10">
    <property type="entry name" value="Tetratricopeptide repeat domain"/>
    <property type="match status" value="1"/>
</dbReference>
<dbReference type="Proteomes" id="UP000578449">
    <property type="component" value="Unassembled WGS sequence"/>
</dbReference>
<dbReference type="RefSeq" id="WP_185052160.1">
    <property type="nucleotide sequence ID" value="NZ_BAABIX010000015.1"/>
</dbReference>
<protein>
    <submittedName>
        <fullName evidence="2">Tetratricopeptide (TPR) repeat protein</fullName>
    </submittedName>
</protein>
<comment type="caution">
    <text evidence="2">The sequence shown here is derived from an EMBL/GenBank/DDBJ whole genome shotgun (WGS) entry which is preliminary data.</text>
</comment>
<keyword evidence="3" id="KW-1185">Reference proteome</keyword>
<proteinExistence type="predicted"/>